<dbReference type="NCBIfam" id="TIGR02432">
    <property type="entry name" value="lysidine_TilS_N"/>
    <property type="match status" value="1"/>
</dbReference>
<dbReference type="InterPro" id="IPR012796">
    <property type="entry name" value="Lysidine-tRNA-synth_C"/>
</dbReference>
<dbReference type="InterPro" id="IPR012094">
    <property type="entry name" value="tRNA_Ile_lys_synt"/>
</dbReference>
<comment type="function">
    <text evidence="8">Ligates lysine onto the cytidine present at position 34 of the AUA codon-specific tRNA(Ile) that contains the anticodon CAU, in an ATP-dependent manner. Cytidine is converted to lysidine, thus changing the amino acid specificity of the tRNA from methionine to isoleucine.</text>
</comment>
<comment type="subcellular location">
    <subcellularLocation>
        <location evidence="1 8">Cytoplasm</location>
    </subcellularLocation>
</comment>
<dbReference type="EMBL" id="DXDD01000138">
    <property type="protein sequence ID" value="HIY61236.1"/>
    <property type="molecule type" value="Genomic_DNA"/>
</dbReference>
<keyword evidence="3 8" id="KW-0436">Ligase</keyword>
<keyword evidence="6 8" id="KW-0067">ATP-binding</keyword>
<dbReference type="GO" id="GO:0032267">
    <property type="term" value="F:tRNA(Ile)-lysidine synthase activity"/>
    <property type="evidence" value="ECO:0007669"/>
    <property type="project" value="UniProtKB-EC"/>
</dbReference>
<keyword evidence="2 8" id="KW-0963">Cytoplasm</keyword>
<reference evidence="10" key="2">
    <citation type="submission" date="2021-04" db="EMBL/GenBank/DDBJ databases">
        <authorList>
            <person name="Gilroy R."/>
        </authorList>
    </citation>
    <scope>NUCLEOTIDE SEQUENCE</scope>
    <source>
        <strain evidence="10">ChiSxjej3B15-24422</strain>
    </source>
</reference>
<dbReference type="Pfam" id="PF01171">
    <property type="entry name" value="ATP_bind_3"/>
    <property type="match status" value="1"/>
</dbReference>
<dbReference type="GO" id="GO:0005737">
    <property type="term" value="C:cytoplasm"/>
    <property type="evidence" value="ECO:0007669"/>
    <property type="project" value="UniProtKB-SubCell"/>
</dbReference>
<dbReference type="SUPFAM" id="SSF82829">
    <property type="entry name" value="MesJ substrate recognition domain-like"/>
    <property type="match status" value="1"/>
</dbReference>
<dbReference type="SMART" id="SM00977">
    <property type="entry name" value="TilS_C"/>
    <property type="match status" value="1"/>
</dbReference>
<evidence type="ECO:0000313" key="10">
    <source>
        <dbReference type="EMBL" id="HIY61236.1"/>
    </source>
</evidence>
<dbReference type="GO" id="GO:0006400">
    <property type="term" value="P:tRNA modification"/>
    <property type="evidence" value="ECO:0007669"/>
    <property type="project" value="UniProtKB-UniRule"/>
</dbReference>
<dbReference type="InterPro" id="IPR012795">
    <property type="entry name" value="tRNA_Ile_lys_synt_N"/>
</dbReference>
<keyword evidence="4 8" id="KW-0819">tRNA processing</keyword>
<dbReference type="Gene3D" id="3.30.465.60">
    <property type="match status" value="1"/>
</dbReference>
<sequence length="492" mass="55548">MDTKETDRFTEKVRLYMEKENMARPGSRILAGVSGGADSVCLLAVLLRLGKEYGWRIGAVHVNHGLRKEAGEDADFVEKLCGRWGVPFFLKEEDVGKRAKERRMSVEEAGRKVRYQAFHEAAERFGADRIAVAHNRNDRAETLLFHLFRGTGLKGMASIRPVRGEIIRPLLDTGREEIEDWLKKNGISWRTDASNETDAYTRNRIRRQVLPYVEREICAEAGVHLAQAAQLLMQTSDFMDRKARARLAECLAFEEERAAGLDVKAFLESEELLQGQMLKLLLERLSGGGRDIGQRHVQDVRTLFLRQSGRSLSLPGGLEARRDFGQVILQKKTDRIGEDVFAGEPSEAAGSVKALPGDRDLLEEIRENGFASVRIPGSGTLEITLLQWEKTQGIEQKTYTKWLDYDRIKSLVLRTRRPGDYLTVNDRLQKKSLKEYLIQEKVPAAEREALPLLADGSHILWVIGHRISSAAKVTESTEKVLQIYLRGGKENG</sequence>
<evidence type="ECO:0000256" key="5">
    <source>
        <dbReference type="ARBA" id="ARBA00022741"/>
    </source>
</evidence>
<evidence type="ECO:0000256" key="8">
    <source>
        <dbReference type="HAMAP-Rule" id="MF_01161"/>
    </source>
</evidence>
<dbReference type="NCBIfam" id="TIGR02433">
    <property type="entry name" value="lysidine_TilS_C"/>
    <property type="match status" value="1"/>
</dbReference>
<protein>
    <recommendedName>
        <fullName evidence="8">tRNA(Ile)-lysidine synthase</fullName>
        <ecNumber evidence="8">6.3.4.19</ecNumber>
    </recommendedName>
    <alternativeName>
        <fullName evidence="8">tRNA(Ile)-2-lysyl-cytidine synthase</fullName>
    </alternativeName>
    <alternativeName>
        <fullName evidence="8">tRNA(Ile)-lysidine synthetase</fullName>
    </alternativeName>
</protein>
<dbReference type="HAMAP" id="MF_01161">
    <property type="entry name" value="tRNA_Ile_lys_synt"/>
    <property type="match status" value="1"/>
</dbReference>
<comment type="caution">
    <text evidence="10">The sequence shown here is derived from an EMBL/GenBank/DDBJ whole genome shotgun (WGS) entry which is preliminary data.</text>
</comment>
<evidence type="ECO:0000256" key="6">
    <source>
        <dbReference type="ARBA" id="ARBA00022840"/>
    </source>
</evidence>
<dbReference type="PANTHER" id="PTHR43033:SF1">
    <property type="entry name" value="TRNA(ILE)-LYSIDINE SYNTHASE-RELATED"/>
    <property type="match status" value="1"/>
</dbReference>
<dbReference type="PANTHER" id="PTHR43033">
    <property type="entry name" value="TRNA(ILE)-LYSIDINE SYNTHASE-RELATED"/>
    <property type="match status" value="1"/>
</dbReference>
<proteinExistence type="inferred from homology"/>
<evidence type="ECO:0000256" key="1">
    <source>
        <dbReference type="ARBA" id="ARBA00004496"/>
    </source>
</evidence>
<dbReference type="SUPFAM" id="SSF56037">
    <property type="entry name" value="PheT/TilS domain"/>
    <property type="match status" value="1"/>
</dbReference>
<comment type="domain">
    <text evidence="8">The N-terminal region contains the highly conserved SGGXDS motif, predicted to be a P-loop motif involved in ATP binding.</text>
</comment>
<organism evidence="10 11">
    <name type="scientific">Candidatus Eisenbergiella pullistercoris</name>
    <dbReference type="NCBI Taxonomy" id="2838555"/>
    <lineage>
        <taxon>Bacteria</taxon>
        <taxon>Bacillati</taxon>
        <taxon>Bacillota</taxon>
        <taxon>Clostridia</taxon>
        <taxon>Lachnospirales</taxon>
        <taxon>Lachnospiraceae</taxon>
        <taxon>Eisenbergiella</taxon>
    </lineage>
</organism>
<dbReference type="InterPro" id="IPR011063">
    <property type="entry name" value="TilS/TtcA_N"/>
</dbReference>
<dbReference type="Pfam" id="PF11734">
    <property type="entry name" value="TilS_C"/>
    <property type="match status" value="1"/>
</dbReference>
<dbReference type="CDD" id="cd01992">
    <property type="entry name" value="TilS_N"/>
    <property type="match status" value="1"/>
</dbReference>
<dbReference type="Proteomes" id="UP000824007">
    <property type="component" value="Unassembled WGS sequence"/>
</dbReference>
<keyword evidence="5 8" id="KW-0547">Nucleotide-binding</keyword>
<evidence type="ECO:0000256" key="7">
    <source>
        <dbReference type="ARBA" id="ARBA00048539"/>
    </source>
</evidence>
<comment type="catalytic activity">
    <reaction evidence="7 8">
        <text>cytidine(34) in tRNA(Ile2) + L-lysine + ATP = lysidine(34) in tRNA(Ile2) + AMP + diphosphate + H(+)</text>
        <dbReference type="Rhea" id="RHEA:43744"/>
        <dbReference type="Rhea" id="RHEA-COMP:10625"/>
        <dbReference type="Rhea" id="RHEA-COMP:10670"/>
        <dbReference type="ChEBI" id="CHEBI:15378"/>
        <dbReference type="ChEBI" id="CHEBI:30616"/>
        <dbReference type="ChEBI" id="CHEBI:32551"/>
        <dbReference type="ChEBI" id="CHEBI:33019"/>
        <dbReference type="ChEBI" id="CHEBI:82748"/>
        <dbReference type="ChEBI" id="CHEBI:83665"/>
        <dbReference type="ChEBI" id="CHEBI:456215"/>
        <dbReference type="EC" id="6.3.4.19"/>
    </reaction>
</comment>
<evidence type="ECO:0000313" key="11">
    <source>
        <dbReference type="Proteomes" id="UP000824007"/>
    </source>
</evidence>
<feature type="domain" description="Lysidine-tRNA(Ile) synthetase C-terminal" evidence="9">
    <location>
        <begin position="411"/>
        <end position="483"/>
    </location>
</feature>
<evidence type="ECO:0000256" key="4">
    <source>
        <dbReference type="ARBA" id="ARBA00022694"/>
    </source>
</evidence>
<name>A0A9D1YS32_9FIRM</name>
<gene>
    <name evidence="8 10" type="primary">tilS</name>
    <name evidence="10" type="ORF">H9831_11250</name>
</gene>
<evidence type="ECO:0000256" key="3">
    <source>
        <dbReference type="ARBA" id="ARBA00022598"/>
    </source>
</evidence>
<accession>A0A9D1YS32</accession>
<feature type="binding site" evidence="8">
    <location>
        <begin position="34"/>
        <end position="39"/>
    </location>
    <ligand>
        <name>ATP</name>
        <dbReference type="ChEBI" id="CHEBI:30616"/>
    </ligand>
</feature>
<dbReference type="InterPro" id="IPR014729">
    <property type="entry name" value="Rossmann-like_a/b/a_fold"/>
</dbReference>
<dbReference type="Gene3D" id="3.40.50.620">
    <property type="entry name" value="HUPs"/>
    <property type="match status" value="1"/>
</dbReference>
<dbReference type="GO" id="GO:0005524">
    <property type="term" value="F:ATP binding"/>
    <property type="evidence" value="ECO:0007669"/>
    <property type="project" value="UniProtKB-UniRule"/>
</dbReference>
<reference evidence="10" key="1">
    <citation type="journal article" date="2021" name="PeerJ">
        <title>Extensive microbial diversity within the chicken gut microbiome revealed by metagenomics and culture.</title>
        <authorList>
            <person name="Gilroy R."/>
            <person name="Ravi A."/>
            <person name="Getino M."/>
            <person name="Pursley I."/>
            <person name="Horton D.L."/>
            <person name="Alikhan N.F."/>
            <person name="Baker D."/>
            <person name="Gharbi K."/>
            <person name="Hall N."/>
            <person name="Watson M."/>
            <person name="Adriaenssens E.M."/>
            <person name="Foster-Nyarko E."/>
            <person name="Jarju S."/>
            <person name="Secka A."/>
            <person name="Antonio M."/>
            <person name="Oren A."/>
            <person name="Chaudhuri R.R."/>
            <person name="La Ragione R."/>
            <person name="Hildebrand F."/>
            <person name="Pallen M.J."/>
        </authorList>
    </citation>
    <scope>NUCLEOTIDE SEQUENCE</scope>
    <source>
        <strain evidence="10">ChiSxjej3B15-24422</strain>
    </source>
</reference>
<evidence type="ECO:0000256" key="2">
    <source>
        <dbReference type="ARBA" id="ARBA00022490"/>
    </source>
</evidence>
<dbReference type="SUPFAM" id="SSF52402">
    <property type="entry name" value="Adenine nucleotide alpha hydrolases-like"/>
    <property type="match status" value="1"/>
</dbReference>
<evidence type="ECO:0000259" key="9">
    <source>
        <dbReference type="SMART" id="SM00977"/>
    </source>
</evidence>
<dbReference type="AlphaFoldDB" id="A0A9D1YS32"/>
<comment type="similarity">
    <text evidence="8">Belongs to the tRNA(Ile)-lysidine synthase family.</text>
</comment>
<dbReference type="EC" id="6.3.4.19" evidence="8"/>